<organism evidence="5 6">
    <name type="scientific">Marinobacter albus</name>
    <dbReference type="NCBI Taxonomy" id="3030833"/>
    <lineage>
        <taxon>Bacteria</taxon>
        <taxon>Pseudomonadati</taxon>
        <taxon>Pseudomonadota</taxon>
        <taxon>Gammaproteobacteria</taxon>
        <taxon>Pseudomonadales</taxon>
        <taxon>Marinobacteraceae</taxon>
        <taxon>Marinobacter</taxon>
    </lineage>
</organism>
<name>A0ABT7HIB1_9GAMM</name>
<sequence length="354" mass="38977">MTDREKLTIALFFSTPGTTWGGMEKHTADLAQALAKRGHRIHVIGHKRYREHFPDTVHFHSAPVNLGRRNPWLRFYLRRLVLEIVPDILHAQGNKSAQLIKTIKSKSRCIRVGTVHGSKSSHKAFQGLDSVIAVSPQIFESLDHPGRKLIFNGISPPPKRQEASEWQTLPTGVTNVVAIGRLEPVKGFETLIRAWAELTRTGTVAHLSIFGEGSLRSRLDGLIAGLELNDQVTLTGYQADLGSVYQLADLVVISSQREGFPYVLIESLLAGCPIISTPVSGPAYLLPEEALSLDWKPTSLASLLREALTNLPALKKAETAAMAFAREKLTLEHMADETERLYRDALSASNGDGK</sequence>
<dbReference type="Gene3D" id="3.40.50.2000">
    <property type="entry name" value="Glycogen Phosphorylase B"/>
    <property type="match status" value="2"/>
</dbReference>
<dbReference type="EMBL" id="JASSQD010000004">
    <property type="protein sequence ID" value="MDK9559580.1"/>
    <property type="molecule type" value="Genomic_DNA"/>
</dbReference>
<protein>
    <submittedName>
        <fullName evidence="5">Glycosyltransferase</fullName>
        <ecNumber evidence="5">2.4.-.-</ecNumber>
    </submittedName>
</protein>
<feature type="domain" description="Glycosyltransferase subfamily 4-like N-terminal" evidence="4">
    <location>
        <begin position="20"/>
        <end position="144"/>
    </location>
</feature>
<dbReference type="InterPro" id="IPR028098">
    <property type="entry name" value="Glyco_trans_4-like_N"/>
</dbReference>
<evidence type="ECO:0000256" key="1">
    <source>
        <dbReference type="ARBA" id="ARBA00022676"/>
    </source>
</evidence>
<dbReference type="GO" id="GO:0016757">
    <property type="term" value="F:glycosyltransferase activity"/>
    <property type="evidence" value="ECO:0007669"/>
    <property type="project" value="UniProtKB-KW"/>
</dbReference>
<dbReference type="PANTHER" id="PTHR12526">
    <property type="entry name" value="GLYCOSYLTRANSFERASE"/>
    <property type="match status" value="1"/>
</dbReference>
<dbReference type="InterPro" id="IPR001296">
    <property type="entry name" value="Glyco_trans_1"/>
</dbReference>
<dbReference type="SUPFAM" id="SSF53756">
    <property type="entry name" value="UDP-Glycosyltransferase/glycogen phosphorylase"/>
    <property type="match status" value="1"/>
</dbReference>
<evidence type="ECO:0000313" key="5">
    <source>
        <dbReference type="EMBL" id="MDK9559580.1"/>
    </source>
</evidence>
<evidence type="ECO:0000259" key="4">
    <source>
        <dbReference type="Pfam" id="PF13439"/>
    </source>
</evidence>
<keyword evidence="2 5" id="KW-0808">Transferase</keyword>
<reference evidence="5 6" key="1">
    <citation type="submission" date="2023-05" db="EMBL/GenBank/DDBJ databases">
        <title>Marinobacter albus sp. nov., a marine bacterium isolated from sand in a coastal intertidal zone of huludao.</title>
        <authorList>
            <person name="Deng T."/>
        </authorList>
    </citation>
    <scope>NUCLEOTIDE SEQUENCE [LARGE SCALE GENOMIC DNA]</scope>
    <source>
        <strain evidence="5 6">M216</strain>
    </source>
</reference>
<dbReference type="Pfam" id="PF00534">
    <property type="entry name" value="Glycos_transf_1"/>
    <property type="match status" value="1"/>
</dbReference>
<gene>
    <name evidence="5" type="ORF">QQF73_18235</name>
</gene>
<keyword evidence="1 5" id="KW-0328">Glycosyltransferase</keyword>
<accession>A0ABT7HIB1</accession>
<keyword evidence="6" id="KW-1185">Reference proteome</keyword>
<dbReference type="PANTHER" id="PTHR12526:SF510">
    <property type="entry name" value="D-INOSITOL 3-PHOSPHATE GLYCOSYLTRANSFERASE"/>
    <property type="match status" value="1"/>
</dbReference>
<feature type="domain" description="Glycosyl transferase family 1" evidence="3">
    <location>
        <begin position="168"/>
        <end position="311"/>
    </location>
</feature>
<dbReference type="Pfam" id="PF13439">
    <property type="entry name" value="Glyco_transf_4"/>
    <property type="match status" value="1"/>
</dbReference>
<comment type="caution">
    <text evidence="5">The sequence shown here is derived from an EMBL/GenBank/DDBJ whole genome shotgun (WGS) entry which is preliminary data.</text>
</comment>
<dbReference type="RefSeq" id="WP_285369060.1">
    <property type="nucleotide sequence ID" value="NZ_JASSQD010000004.1"/>
</dbReference>
<proteinExistence type="predicted"/>
<dbReference type="Proteomes" id="UP001223547">
    <property type="component" value="Unassembled WGS sequence"/>
</dbReference>
<dbReference type="CDD" id="cd03811">
    <property type="entry name" value="GT4_GT28_WabH-like"/>
    <property type="match status" value="1"/>
</dbReference>
<dbReference type="EC" id="2.4.-.-" evidence="5"/>
<evidence type="ECO:0000313" key="6">
    <source>
        <dbReference type="Proteomes" id="UP001223547"/>
    </source>
</evidence>
<evidence type="ECO:0000259" key="3">
    <source>
        <dbReference type="Pfam" id="PF00534"/>
    </source>
</evidence>
<evidence type="ECO:0000256" key="2">
    <source>
        <dbReference type="ARBA" id="ARBA00022679"/>
    </source>
</evidence>